<feature type="transmembrane region" description="Helical" evidence="1">
    <location>
        <begin position="16"/>
        <end position="36"/>
    </location>
</feature>
<dbReference type="EMBL" id="PDNZ01000002">
    <property type="protein sequence ID" value="PWW82854.1"/>
    <property type="molecule type" value="Genomic_DNA"/>
</dbReference>
<keyword evidence="1" id="KW-0812">Transmembrane</keyword>
<accession>A0A317T839</accession>
<reference evidence="3" key="1">
    <citation type="submission" date="2017-10" db="EMBL/GenBank/DDBJ databases">
        <authorList>
            <person name="Gaisin V.A."/>
            <person name="Rysina M.S."/>
            <person name="Grouzdev D.S."/>
        </authorList>
    </citation>
    <scope>NUCLEOTIDE SEQUENCE [LARGE SCALE GENOMIC DNA]</scope>
    <source>
        <strain evidence="3">V1</strain>
    </source>
</reference>
<dbReference type="Proteomes" id="UP000246278">
    <property type="component" value="Unassembled WGS sequence"/>
</dbReference>
<proteinExistence type="predicted"/>
<evidence type="ECO:0000313" key="2">
    <source>
        <dbReference type="EMBL" id="PWW82854.1"/>
    </source>
</evidence>
<keyword evidence="1" id="KW-0472">Membrane</keyword>
<protein>
    <submittedName>
        <fullName evidence="2">Uncharacterized protein</fullName>
    </submittedName>
</protein>
<name>A0A317T839_9CHLB</name>
<dbReference type="OrthoDB" id="598465at2"/>
<dbReference type="AlphaFoldDB" id="A0A317T839"/>
<sequence>MAKEANNNKPRVKIKFLNLLLVILGADIILLFAPGIGMLNAFLSLDAFFSWGALVVGIILLVLGFKDLYQKQ</sequence>
<evidence type="ECO:0000256" key="1">
    <source>
        <dbReference type="SAM" id="Phobius"/>
    </source>
</evidence>
<keyword evidence="3" id="KW-1185">Reference proteome</keyword>
<keyword evidence="1" id="KW-1133">Transmembrane helix</keyword>
<evidence type="ECO:0000313" key="3">
    <source>
        <dbReference type="Proteomes" id="UP000246278"/>
    </source>
</evidence>
<feature type="transmembrane region" description="Helical" evidence="1">
    <location>
        <begin position="48"/>
        <end position="65"/>
    </location>
</feature>
<organism evidence="2 3">
    <name type="scientific">Prosthecochloris marina</name>
    <dbReference type="NCBI Taxonomy" id="2017681"/>
    <lineage>
        <taxon>Bacteria</taxon>
        <taxon>Pseudomonadati</taxon>
        <taxon>Chlorobiota</taxon>
        <taxon>Chlorobiia</taxon>
        <taxon>Chlorobiales</taxon>
        <taxon>Chlorobiaceae</taxon>
        <taxon>Prosthecochloris</taxon>
    </lineage>
</organism>
<gene>
    <name evidence="2" type="ORF">CR164_03705</name>
</gene>
<comment type="caution">
    <text evidence="2">The sequence shown here is derived from an EMBL/GenBank/DDBJ whole genome shotgun (WGS) entry which is preliminary data.</text>
</comment>
<dbReference type="RefSeq" id="WP_110022569.1">
    <property type="nucleotide sequence ID" value="NZ_PDNZ01000002.1"/>
</dbReference>